<feature type="domain" description="DDH" evidence="6">
    <location>
        <begin position="107"/>
        <end position="266"/>
    </location>
</feature>
<feature type="domain" description="RecJ OB" evidence="8">
    <location>
        <begin position="492"/>
        <end position="601"/>
    </location>
</feature>
<reference evidence="9" key="1">
    <citation type="submission" date="2020-03" db="EMBL/GenBank/DDBJ databases">
        <title>Genome of Pelagibius litoralis DSM 21314T.</title>
        <authorList>
            <person name="Wang G."/>
        </authorList>
    </citation>
    <scope>NUCLEOTIDE SEQUENCE</scope>
    <source>
        <strain evidence="9">DSM 21314</strain>
    </source>
</reference>
<name>A0A967C5U7_9PROT</name>
<gene>
    <name evidence="9" type="primary">recJ</name>
    <name evidence="9" type="ORF">HBA54_00555</name>
</gene>
<evidence type="ECO:0000313" key="10">
    <source>
        <dbReference type="Proteomes" id="UP000761264"/>
    </source>
</evidence>
<organism evidence="9 10">
    <name type="scientific">Pelagibius litoralis</name>
    <dbReference type="NCBI Taxonomy" id="374515"/>
    <lineage>
        <taxon>Bacteria</taxon>
        <taxon>Pseudomonadati</taxon>
        <taxon>Pseudomonadota</taxon>
        <taxon>Alphaproteobacteria</taxon>
        <taxon>Rhodospirillales</taxon>
        <taxon>Rhodovibrionaceae</taxon>
        <taxon>Pelagibius</taxon>
    </lineage>
</organism>
<dbReference type="InterPro" id="IPR038763">
    <property type="entry name" value="DHH_sf"/>
</dbReference>
<dbReference type="NCBIfam" id="TIGR00644">
    <property type="entry name" value="recJ"/>
    <property type="match status" value="1"/>
</dbReference>
<evidence type="ECO:0000256" key="3">
    <source>
        <dbReference type="ARBA" id="ARBA00022722"/>
    </source>
</evidence>
<comment type="similarity">
    <text evidence="1">Belongs to the RecJ family.</text>
</comment>
<evidence type="ECO:0000256" key="4">
    <source>
        <dbReference type="ARBA" id="ARBA00022801"/>
    </source>
</evidence>
<dbReference type="InterPro" id="IPR041122">
    <property type="entry name" value="RecJ_OB"/>
</dbReference>
<sequence>MAATPPAVQDRASREAERGCFLGVERSLTGKRWEERLGEARHGLALAQQLGLPEIVGRVLAARGVAPEEAERFLSPTLRDYLPDPSGFADMERAAARLAKAIGDGEKVAVFGDYDVDGATSSALLWRFFAALGIDLEIYIPDRLAEGYGPNAPALKRLRAGGVSLAITVDCGITAFDALAEAAAAGLEVVVVDHHAAEPRLPTAAAVVNPNRLDDSSGQGQMAAVGVTFMLIVALNRALRDSGWYRSSGQSEPDLRQWLDLVALGTVCDVVPLTGVNRALVAQGLKVMSRRGNAGLAALSDVARIDERPGTYHAGFLLGPRVNAGGRVGEAPLGARLLCSDDPGEAAEIAARLDAYNAERREIEAQVLDQAIRQVEDHGPGQGLVVAASEGWHAGVIGIVASRLKERYNRPALVIALDGPLGKGSGRSVPGVDLGAAVIAARQDGLLVNGGGHPMAAGLTLESGRLADLTGFLDDRLGRRLAEIAYRPSLGIDGALQPKSANLELLAQLERCAPFGVGNVQPRFVLPAVKVAQASVVGENHVRCFLSGAAGGRLKAIAFRALDSDLGPALLQTAGLPLHVAGRLQIDRWGGVETVQFIVEDAAPLAA</sequence>
<dbReference type="RefSeq" id="WP_167220365.1">
    <property type="nucleotide sequence ID" value="NZ_JAAQPH010000001.1"/>
</dbReference>
<proteinExistence type="inferred from homology"/>
<keyword evidence="5 9" id="KW-0269">Exonuclease</keyword>
<dbReference type="Pfam" id="PF01368">
    <property type="entry name" value="DHH"/>
    <property type="match status" value="1"/>
</dbReference>
<keyword evidence="3" id="KW-0540">Nuclease</keyword>
<protein>
    <recommendedName>
        <fullName evidence="2">Single-stranded-DNA-specific exonuclease RecJ</fullName>
    </recommendedName>
</protein>
<dbReference type="Pfam" id="PF02272">
    <property type="entry name" value="DHHA1"/>
    <property type="match status" value="1"/>
</dbReference>
<dbReference type="GO" id="GO:0006281">
    <property type="term" value="P:DNA repair"/>
    <property type="evidence" value="ECO:0007669"/>
    <property type="project" value="InterPro"/>
</dbReference>
<dbReference type="Pfam" id="PF17768">
    <property type="entry name" value="RecJ_OB"/>
    <property type="match status" value="1"/>
</dbReference>
<evidence type="ECO:0000256" key="5">
    <source>
        <dbReference type="ARBA" id="ARBA00022839"/>
    </source>
</evidence>
<dbReference type="GO" id="GO:0003676">
    <property type="term" value="F:nucleic acid binding"/>
    <property type="evidence" value="ECO:0007669"/>
    <property type="project" value="InterPro"/>
</dbReference>
<keyword evidence="10" id="KW-1185">Reference proteome</keyword>
<dbReference type="Gene3D" id="2.40.50.460">
    <property type="match status" value="1"/>
</dbReference>
<comment type="caution">
    <text evidence="9">The sequence shown here is derived from an EMBL/GenBank/DDBJ whole genome shotgun (WGS) entry which is preliminary data.</text>
</comment>
<dbReference type="InterPro" id="IPR003156">
    <property type="entry name" value="DHHA1_dom"/>
</dbReference>
<evidence type="ECO:0000259" key="6">
    <source>
        <dbReference type="Pfam" id="PF01368"/>
    </source>
</evidence>
<evidence type="ECO:0000259" key="7">
    <source>
        <dbReference type="Pfam" id="PF02272"/>
    </source>
</evidence>
<evidence type="ECO:0000313" key="9">
    <source>
        <dbReference type="EMBL" id="NIA67077.1"/>
    </source>
</evidence>
<evidence type="ECO:0000256" key="1">
    <source>
        <dbReference type="ARBA" id="ARBA00005915"/>
    </source>
</evidence>
<dbReference type="PANTHER" id="PTHR30255">
    <property type="entry name" value="SINGLE-STRANDED-DNA-SPECIFIC EXONUCLEASE RECJ"/>
    <property type="match status" value="1"/>
</dbReference>
<dbReference type="InterPro" id="IPR004610">
    <property type="entry name" value="RecJ"/>
</dbReference>
<dbReference type="EMBL" id="JAAQPH010000001">
    <property type="protein sequence ID" value="NIA67077.1"/>
    <property type="molecule type" value="Genomic_DNA"/>
</dbReference>
<dbReference type="Proteomes" id="UP000761264">
    <property type="component" value="Unassembled WGS sequence"/>
</dbReference>
<keyword evidence="4" id="KW-0378">Hydrolase</keyword>
<evidence type="ECO:0000256" key="2">
    <source>
        <dbReference type="ARBA" id="ARBA00019841"/>
    </source>
</evidence>
<dbReference type="InterPro" id="IPR001667">
    <property type="entry name" value="DDH_dom"/>
</dbReference>
<dbReference type="Gene3D" id="3.10.310.30">
    <property type="match status" value="1"/>
</dbReference>
<dbReference type="SUPFAM" id="SSF64182">
    <property type="entry name" value="DHH phosphoesterases"/>
    <property type="match status" value="1"/>
</dbReference>
<feature type="domain" description="DHHA1" evidence="7">
    <location>
        <begin position="383"/>
        <end position="477"/>
    </location>
</feature>
<dbReference type="GO" id="GO:0008409">
    <property type="term" value="F:5'-3' exonuclease activity"/>
    <property type="evidence" value="ECO:0007669"/>
    <property type="project" value="InterPro"/>
</dbReference>
<evidence type="ECO:0000259" key="8">
    <source>
        <dbReference type="Pfam" id="PF17768"/>
    </source>
</evidence>
<dbReference type="GO" id="GO:0006310">
    <property type="term" value="P:DNA recombination"/>
    <property type="evidence" value="ECO:0007669"/>
    <property type="project" value="InterPro"/>
</dbReference>
<dbReference type="AlphaFoldDB" id="A0A967C5U7"/>
<dbReference type="PANTHER" id="PTHR30255:SF2">
    <property type="entry name" value="SINGLE-STRANDED-DNA-SPECIFIC EXONUCLEASE RECJ"/>
    <property type="match status" value="1"/>
</dbReference>
<dbReference type="InterPro" id="IPR051673">
    <property type="entry name" value="SSDNA_exonuclease_RecJ"/>
</dbReference>
<accession>A0A967C5U7</accession>
<dbReference type="Gene3D" id="3.90.1640.30">
    <property type="match status" value="1"/>
</dbReference>